<reference evidence="2 3" key="1">
    <citation type="submission" date="2020-02" db="EMBL/GenBank/DDBJ databases">
        <authorList>
            <person name="Ferguson B K."/>
        </authorList>
    </citation>
    <scope>NUCLEOTIDE SEQUENCE [LARGE SCALE GENOMIC DNA]</scope>
</reference>
<dbReference type="Proteomes" id="UP000479190">
    <property type="component" value="Unassembled WGS sequence"/>
</dbReference>
<sequence>MWSTNEASHACAPMPQTMNNPNDDAIFRVRTSEKFRLFQRRWPRARIDPRTRIVKISANAAKKLTRLYLKYRKMVGSNGTMIAIRLVRSKLRKREDAQMAAAANVNGNNVVNSQSCDVEAGGGIVNRAMSVSSLSLDAANANAKNINGNCIRDAAFVAASIQAAAALQQDNNNTCNNNNNNNNNSNNNNTTSMLYAAASQPQNGTNQQQQQERPDCIWQFPPPFPPTKYKPPTFEMYNDQVSTFFYPVFILPTHDIQSFVSSRTRIQRVGFECGSKAILRVTGTLLLLLLLLLCLPRAPNFPSCQAKRS</sequence>
<evidence type="ECO:0000256" key="1">
    <source>
        <dbReference type="SAM" id="MobiDB-lite"/>
    </source>
</evidence>
<protein>
    <submittedName>
        <fullName evidence="2">Uncharacterized protein</fullName>
    </submittedName>
</protein>
<dbReference type="AlphaFoldDB" id="A0A6H5I569"/>
<dbReference type="EMBL" id="CADCXV010000646">
    <property type="protein sequence ID" value="CAB0031527.1"/>
    <property type="molecule type" value="Genomic_DNA"/>
</dbReference>
<feature type="region of interest" description="Disordered" evidence="1">
    <location>
        <begin position="172"/>
        <end position="191"/>
    </location>
</feature>
<evidence type="ECO:0000313" key="2">
    <source>
        <dbReference type="EMBL" id="CAB0031527.1"/>
    </source>
</evidence>
<proteinExistence type="predicted"/>
<accession>A0A6H5I569</accession>
<organism evidence="2 3">
    <name type="scientific">Trichogramma brassicae</name>
    <dbReference type="NCBI Taxonomy" id="86971"/>
    <lineage>
        <taxon>Eukaryota</taxon>
        <taxon>Metazoa</taxon>
        <taxon>Ecdysozoa</taxon>
        <taxon>Arthropoda</taxon>
        <taxon>Hexapoda</taxon>
        <taxon>Insecta</taxon>
        <taxon>Pterygota</taxon>
        <taxon>Neoptera</taxon>
        <taxon>Endopterygota</taxon>
        <taxon>Hymenoptera</taxon>
        <taxon>Apocrita</taxon>
        <taxon>Proctotrupomorpha</taxon>
        <taxon>Chalcidoidea</taxon>
        <taxon>Trichogrammatidae</taxon>
        <taxon>Trichogramma</taxon>
    </lineage>
</organism>
<keyword evidence="3" id="KW-1185">Reference proteome</keyword>
<evidence type="ECO:0000313" key="3">
    <source>
        <dbReference type="Proteomes" id="UP000479190"/>
    </source>
</evidence>
<dbReference type="OrthoDB" id="10673962at2759"/>
<name>A0A6H5I569_9HYME</name>
<gene>
    <name evidence="2" type="ORF">TBRA_LOCUS3494</name>
</gene>